<protein>
    <submittedName>
        <fullName evidence="1 2">Uncharacterized protein</fullName>
    </submittedName>
</protein>
<gene>
    <name evidence="1" type="ORF">PHYPA_012518</name>
</gene>
<reference evidence="2" key="3">
    <citation type="submission" date="2020-12" db="UniProtKB">
        <authorList>
            <consortium name="EnsemblPlants"/>
        </authorList>
    </citation>
    <scope>IDENTIFICATION</scope>
</reference>
<dbReference type="AlphaFoldDB" id="A0A2K1K2P1"/>
<name>A0A2K1K2P1_PHYPA</name>
<organism evidence="1">
    <name type="scientific">Physcomitrium patens</name>
    <name type="common">Spreading-leaved earth moss</name>
    <name type="synonym">Physcomitrella patens</name>
    <dbReference type="NCBI Taxonomy" id="3218"/>
    <lineage>
        <taxon>Eukaryota</taxon>
        <taxon>Viridiplantae</taxon>
        <taxon>Streptophyta</taxon>
        <taxon>Embryophyta</taxon>
        <taxon>Bryophyta</taxon>
        <taxon>Bryophytina</taxon>
        <taxon>Bryopsida</taxon>
        <taxon>Funariidae</taxon>
        <taxon>Funariales</taxon>
        <taxon>Funariaceae</taxon>
        <taxon>Physcomitrium</taxon>
    </lineage>
</organism>
<reference evidence="1 3" key="2">
    <citation type="journal article" date="2018" name="Plant J.">
        <title>The Physcomitrella patens chromosome-scale assembly reveals moss genome structure and evolution.</title>
        <authorList>
            <person name="Lang D."/>
            <person name="Ullrich K.K."/>
            <person name="Murat F."/>
            <person name="Fuchs J."/>
            <person name="Jenkins J."/>
            <person name="Haas F.B."/>
            <person name="Piednoel M."/>
            <person name="Gundlach H."/>
            <person name="Van Bel M."/>
            <person name="Meyberg R."/>
            <person name="Vives C."/>
            <person name="Morata J."/>
            <person name="Symeonidi A."/>
            <person name="Hiss M."/>
            <person name="Muchero W."/>
            <person name="Kamisugi Y."/>
            <person name="Saleh O."/>
            <person name="Blanc G."/>
            <person name="Decker E.L."/>
            <person name="van Gessel N."/>
            <person name="Grimwood J."/>
            <person name="Hayes R.D."/>
            <person name="Graham S.W."/>
            <person name="Gunter L.E."/>
            <person name="McDaniel S.F."/>
            <person name="Hoernstein S.N.W."/>
            <person name="Larsson A."/>
            <person name="Li F.W."/>
            <person name="Perroud P.F."/>
            <person name="Phillips J."/>
            <person name="Ranjan P."/>
            <person name="Rokshar D.S."/>
            <person name="Rothfels C.J."/>
            <person name="Schneider L."/>
            <person name="Shu S."/>
            <person name="Stevenson D.W."/>
            <person name="Thummler F."/>
            <person name="Tillich M."/>
            <person name="Villarreal Aguilar J.C."/>
            <person name="Widiez T."/>
            <person name="Wong G.K."/>
            <person name="Wymore A."/>
            <person name="Zhang Y."/>
            <person name="Zimmer A.D."/>
            <person name="Quatrano R.S."/>
            <person name="Mayer K.F.X."/>
            <person name="Goodstein D."/>
            <person name="Casacuberta J.M."/>
            <person name="Vandepoele K."/>
            <person name="Reski R."/>
            <person name="Cuming A.C."/>
            <person name="Tuskan G.A."/>
            <person name="Maumus F."/>
            <person name="Salse J."/>
            <person name="Schmutz J."/>
            <person name="Rensing S.A."/>
        </authorList>
    </citation>
    <scope>NUCLEOTIDE SEQUENCE [LARGE SCALE GENOMIC DNA]</scope>
    <source>
        <strain evidence="2 3">cv. Gransden 2004</strain>
    </source>
</reference>
<reference evidence="1 3" key="1">
    <citation type="journal article" date="2008" name="Science">
        <title>The Physcomitrella genome reveals evolutionary insights into the conquest of land by plants.</title>
        <authorList>
            <person name="Rensing S."/>
            <person name="Lang D."/>
            <person name="Zimmer A."/>
            <person name="Terry A."/>
            <person name="Salamov A."/>
            <person name="Shapiro H."/>
            <person name="Nishiyama T."/>
            <person name="Perroud P.-F."/>
            <person name="Lindquist E."/>
            <person name="Kamisugi Y."/>
            <person name="Tanahashi T."/>
            <person name="Sakakibara K."/>
            <person name="Fujita T."/>
            <person name="Oishi K."/>
            <person name="Shin-I T."/>
            <person name="Kuroki Y."/>
            <person name="Toyoda A."/>
            <person name="Suzuki Y."/>
            <person name="Hashimoto A."/>
            <person name="Yamaguchi K."/>
            <person name="Sugano A."/>
            <person name="Kohara Y."/>
            <person name="Fujiyama A."/>
            <person name="Anterola A."/>
            <person name="Aoki S."/>
            <person name="Ashton N."/>
            <person name="Barbazuk W.B."/>
            <person name="Barker E."/>
            <person name="Bennetzen J."/>
            <person name="Bezanilla M."/>
            <person name="Blankenship R."/>
            <person name="Cho S.H."/>
            <person name="Dutcher S."/>
            <person name="Estelle M."/>
            <person name="Fawcett J.A."/>
            <person name="Gundlach H."/>
            <person name="Hanada K."/>
            <person name="Heyl A."/>
            <person name="Hicks K.A."/>
            <person name="Hugh J."/>
            <person name="Lohr M."/>
            <person name="Mayer K."/>
            <person name="Melkozernov A."/>
            <person name="Murata T."/>
            <person name="Nelson D."/>
            <person name="Pils B."/>
            <person name="Prigge M."/>
            <person name="Reiss B."/>
            <person name="Renner T."/>
            <person name="Rombauts S."/>
            <person name="Rushton P."/>
            <person name="Sanderfoot A."/>
            <person name="Schween G."/>
            <person name="Shiu S.-H."/>
            <person name="Stueber K."/>
            <person name="Theodoulou F.L."/>
            <person name="Tu H."/>
            <person name="Van de Peer Y."/>
            <person name="Verrier P.J."/>
            <person name="Waters E."/>
            <person name="Wood A."/>
            <person name="Yang L."/>
            <person name="Cove D."/>
            <person name="Cuming A."/>
            <person name="Hasebe M."/>
            <person name="Lucas S."/>
            <person name="Mishler D.B."/>
            <person name="Reski R."/>
            <person name="Grigoriev I."/>
            <person name="Quatrano R.S."/>
            <person name="Boore J.L."/>
        </authorList>
    </citation>
    <scope>NUCLEOTIDE SEQUENCE [LARGE SCALE GENOMIC DNA]</scope>
    <source>
        <strain evidence="2 3">cv. Gransden 2004</strain>
    </source>
</reference>
<dbReference type="Proteomes" id="UP000006727">
    <property type="component" value="Chromosome 9"/>
</dbReference>
<dbReference type="EMBL" id="ABEU02000009">
    <property type="protein sequence ID" value="PNR48045.1"/>
    <property type="molecule type" value="Genomic_DNA"/>
</dbReference>
<dbReference type="EnsemblPlants" id="Pp3c9_10020V3.1">
    <property type="protein sequence ID" value="PAC:32913928.CDS.1"/>
    <property type="gene ID" value="Pp3c9_10020"/>
</dbReference>
<evidence type="ECO:0000313" key="1">
    <source>
        <dbReference type="EMBL" id="PNR48045.1"/>
    </source>
</evidence>
<dbReference type="InParanoid" id="A0A2K1K2P1"/>
<evidence type="ECO:0000313" key="3">
    <source>
        <dbReference type="Proteomes" id="UP000006727"/>
    </source>
</evidence>
<evidence type="ECO:0000313" key="2">
    <source>
        <dbReference type="EnsemblPlants" id="PAC:32913928.CDS.1"/>
    </source>
</evidence>
<sequence>MYTQAGVSRQVFSRGTALPHLRKGVPLPAIQQLWLIKERSVDVLTLTRSPNRCTHSLPPPDTEWYTKNCLYMQDLPLRFRRHKCKRELLSQCMERDNLVGNRQNPLSQSMPKEWVSEKKPRCSKGHLELIYLSQ</sequence>
<keyword evidence="3" id="KW-1185">Reference proteome</keyword>
<dbReference type="Gramene" id="Pp3c9_10020V3.1">
    <property type="protein sequence ID" value="PAC:32913928.CDS.1"/>
    <property type="gene ID" value="Pp3c9_10020"/>
</dbReference>
<proteinExistence type="predicted"/>
<accession>A0A2K1K2P1</accession>